<gene>
    <name evidence="3" type="ORF">NCTC12961_00088</name>
</gene>
<sequence length="55" mass="6446">MRTFEQDEFPYIGQRPIAEIKPLALLEVLRRWGIGEDPQGATALRRGLPLRNHYR</sequence>
<dbReference type="Pfam" id="PF22022">
    <property type="entry name" value="Phage_int_M"/>
    <property type="match status" value="1"/>
</dbReference>
<dbReference type="GO" id="GO:0003677">
    <property type="term" value="F:DNA binding"/>
    <property type="evidence" value="ECO:0007669"/>
    <property type="project" value="UniProtKB-KW"/>
</dbReference>
<dbReference type="AlphaFoldDB" id="A0A2X4WQE1"/>
<dbReference type="InterPro" id="IPR053876">
    <property type="entry name" value="Phage_int_M"/>
</dbReference>
<evidence type="ECO:0000256" key="1">
    <source>
        <dbReference type="ARBA" id="ARBA00023125"/>
    </source>
</evidence>
<evidence type="ECO:0000313" key="3">
    <source>
        <dbReference type="EMBL" id="SQI29155.1"/>
    </source>
</evidence>
<accession>A0A2X4WQE1</accession>
<evidence type="ECO:0000313" key="4">
    <source>
        <dbReference type="Proteomes" id="UP000248897"/>
    </source>
</evidence>
<dbReference type="Gene3D" id="1.10.150.130">
    <property type="match status" value="1"/>
</dbReference>
<feature type="domain" description="Phage integrase central" evidence="2">
    <location>
        <begin position="1"/>
        <end position="33"/>
    </location>
</feature>
<name>A0A2X4WQE1_SERPL</name>
<protein>
    <recommendedName>
        <fullName evidence="2">Phage integrase central domain-containing protein</fullName>
    </recommendedName>
</protein>
<keyword evidence="1" id="KW-0238">DNA-binding</keyword>
<reference evidence="3 4" key="1">
    <citation type="submission" date="2018-06" db="EMBL/GenBank/DDBJ databases">
        <authorList>
            <consortium name="Pathogen Informatics"/>
            <person name="Doyle S."/>
        </authorList>
    </citation>
    <scope>NUCLEOTIDE SEQUENCE [LARGE SCALE GENOMIC DNA]</scope>
    <source>
        <strain evidence="3 4">NCTC12961</strain>
    </source>
</reference>
<evidence type="ECO:0000259" key="2">
    <source>
        <dbReference type="Pfam" id="PF22022"/>
    </source>
</evidence>
<proteinExistence type="predicted"/>
<dbReference type="InterPro" id="IPR010998">
    <property type="entry name" value="Integrase_recombinase_N"/>
</dbReference>
<dbReference type="EMBL" id="LS483469">
    <property type="protein sequence ID" value="SQI29155.1"/>
    <property type="molecule type" value="Genomic_DNA"/>
</dbReference>
<dbReference type="Proteomes" id="UP000248897">
    <property type="component" value="Chromosome 1"/>
</dbReference>
<organism evidence="3 4">
    <name type="scientific">Serratia plymuthica</name>
    <dbReference type="NCBI Taxonomy" id="82996"/>
    <lineage>
        <taxon>Bacteria</taxon>
        <taxon>Pseudomonadati</taxon>
        <taxon>Pseudomonadota</taxon>
        <taxon>Gammaproteobacteria</taxon>
        <taxon>Enterobacterales</taxon>
        <taxon>Yersiniaceae</taxon>
        <taxon>Serratia</taxon>
    </lineage>
</organism>